<dbReference type="PANTHER" id="PTHR31836">
    <property type="match status" value="1"/>
</dbReference>
<keyword evidence="2" id="KW-0472">Membrane</keyword>
<evidence type="ECO:0000313" key="4">
    <source>
        <dbReference type="Proteomes" id="UP000789759"/>
    </source>
</evidence>
<evidence type="ECO:0000256" key="1">
    <source>
        <dbReference type="ARBA" id="ARBA00022729"/>
    </source>
</evidence>
<organism evidence="3 4">
    <name type="scientific">Cetraspora pellucida</name>
    <dbReference type="NCBI Taxonomy" id="1433469"/>
    <lineage>
        <taxon>Eukaryota</taxon>
        <taxon>Fungi</taxon>
        <taxon>Fungi incertae sedis</taxon>
        <taxon>Mucoromycota</taxon>
        <taxon>Glomeromycotina</taxon>
        <taxon>Glomeromycetes</taxon>
        <taxon>Diversisporales</taxon>
        <taxon>Gigasporaceae</taxon>
        <taxon>Cetraspora</taxon>
    </lineage>
</organism>
<feature type="non-terminal residue" evidence="3">
    <location>
        <position position="150"/>
    </location>
</feature>
<keyword evidence="2" id="KW-0812">Transmembrane</keyword>
<dbReference type="PANTHER" id="PTHR31836:SF27">
    <property type="entry name" value="RLPA-LIKE PROTEIN DOUBLE-PSI BETA-BARREL DOMAIN-CONTAINING PROTEIN"/>
    <property type="match status" value="1"/>
</dbReference>
<keyword evidence="1" id="KW-0732">Signal</keyword>
<accession>A0A9N9A1S6</accession>
<reference evidence="3" key="1">
    <citation type="submission" date="2021-06" db="EMBL/GenBank/DDBJ databases">
        <authorList>
            <person name="Kallberg Y."/>
            <person name="Tangrot J."/>
            <person name="Rosling A."/>
        </authorList>
    </citation>
    <scope>NUCLEOTIDE SEQUENCE</scope>
    <source>
        <strain evidence="3">FL966</strain>
    </source>
</reference>
<dbReference type="Proteomes" id="UP000789759">
    <property type="component" value="Unassembled WGS sequence"/>
</dbReference>
<proteinExistence type="predicted"/>
<gene>
    <name evidence="3" type="ORF">CPELLU_LOCUS3153</name>
</gene>
<evidence type="ECO:0000256" key="2">
    <source>
        <dbReference type="SAM" id="Phobius"/>
    </source>
</evidence>
<dbReference type="SUPFAM" id="SSF50685">
    <property type="entry name" value="Barwin-like endoglucanases"/>
    <property type="match status" value="1"/>
</dbReference>
<name>A0A9N9A1S6_9GLOM</name>
<protein>
    <submittedName>
        <fullName evidence="3">5720_t:CDS:1</fullName>
    </submittedName>
</protein>
<sequence>MASNSLYTRFLFLITISLCIIALFSDLSTSYEMDSLFGELEPRDLNFTTLEKRDNPVGQVNKGDITFYDVGLGACGKVNSNSDLICALSPQVFGTSPGNNPNKNPNCGRQLQVTCGSKSVVVTAVDRCAGCGPQDVDLSPSAFGRLLALA</sequence>
<comment type="caution">
    <text evidence="3">The sequence shown here is derived from an EMBL/GenBank/DDBJ whole genome shotgun (WGS) entry which is preliminary data.</text>
</comment>
<dbReference type="CDD" id="cd22191">
    <property type="entry name" value="DPBB_RlpA_EXP_N-like"/>
    <property type="match status" value="1"/>
</dbReference>
<evidence type="ECO:0000313" key="3">
    <source>
        <dbReference type="EMBL" id="CAG8516056.1"/>
    </source>
</evidence>
<dbReference type="InterPro" id="IPR036908">
    <property type="entry name" value="RlpA-like_sf"/>
</dbReference>
<dbReference type="Gene3D" id="2.40.40.10">
    <property type="entry name" value="RlpA-like domain"/>
    <property type="match status" value="1"/>
</dbReference>
<dbReference type="EMBL" id="CAJVQA010001483">
    <property type="protein sequence ID" value="CAG8516056.1"/>
    <property type="molecule type" value="Genomic_DNA"/>
</dbReference>
<dbReference type="AlphaFoldDB" id="A0A9N9A1S6"/>
<dbReference type="InterPro" id="IPR051477">
    <property type="entry name" value="Expansin_CellWall"/>
</dbReference>
<feature type="transmembrane region" description="Helical" evidence="2">
    <location>
        <begin position="6"/>
        <end position="24"/>
    </location>
</feature>
<keyword evidence="4" id="KW-1185">Reference proteome</keyword>
<keyword evidence="2" id="KW-1133">Transmembrane helix</keyword>
<dbReference type="OrthoDB" id="406505at2759"/>